<dbReference type="InterPro" id="IPR051172">
    <property type="entry name" value="Chlamydia_OmcB"/>
</dbReference>
<dbReference type="Gene3D" id="2.60.40.740">
    <property type="match status" value="1"/>
</dbReference>
<organism evidence="2 3">
    <name type="scientific">Candidatus Doudnabacteria bacterium RIFCSPHIGHO2_01_FULL_43_23</name>
    <dbReference type="NCBI Taxonomy" id="1817822"/>
    <lineage>
        <taxon>Bacteria</taxon>
        <taxon>Candidatus Doudnaibacteriota</taxon>
    </lineage>
</organism>
<dbReference type="Proteomes" id="UP000177912">
    <property type="component" value="Unassembled WGS sequence"/>
</dbReference>
<dbReference type="STRING" id="1817822.A2826_02370"/>
<protein>
    <recommendedName>
        <fullName evidence="1">DUF11 domain-containing protein</fullName>
    </recommendedName>
</protein>
<evidence type="ECO:0000313" key="2">
    <source>
        <dbReference type="EMBL" id="OGE80302.1"/>
    </source>
</evidence>
<name>A0A1F5NRY0_9BACT</name>
<dbReference type="InterPro" id="IPR047589">
    <property type="entry name" value="DUF11_rpt"/>
</dbReference>
<sequence length="604" mass="63313">MSYFTQVLKNENKKAFVTIVAAGLLSMVAVAGVVSADGPQFNIFPISYTGELNHDLALLDARNISNGEGWSTSQTDHNVGVNADPGDIIEFSVYYHNGAVTKPENIANNTLIRATKSGSASLEHTIGASIGASNASTVFSSSAGRGGDMQVHIAGTVAQTLELVPGSTVLRANRGLTSPPSPQTLSDSIFGTGVNIGDVQACWDFQGLVNFKVKVSQVQPQITVNIDKQVKNVTDNTSYTDMVNADPDDVVEFKITGTNTSSVTIDKFTFSDNLPNRLSFVSGSLIVSRSFSGGLFNGGLIVNSISPGQSVTIEFKARVAPEAEFSFGTTNLTNVAFLTGTGPGSAGPVQDTAIVKVTRQQPLECTIFVRALFNGAPFSGALSYTISGNESIFGSFVPEDHTGVTSGTYSATRVSGGPTGANYNGVQPTSGFCPANGSLTFTFLFTTPEVPNFTIEKTVRNINQGTGFVEGVSAAPSDVVEFQIVIRNTGNVNLTNVIGRDVLPTKLTFKTGTMLIDGANAGCDSCYFGTTGVNLGTLVPNQAKTVIFRADVASQSQFTVGTTSLVNTAYAKASTLSEKQDTASVFVTKVEIQKEDGNGGSRPQ</sequence>
<accession>A0A1F5NRY0</accession>
<feature type="domain" description="DUF11" evidence="1">
    <location>
        <begin position="244"/>
        <end position="340"/>
    </location>
</feature>
<dbReference type="PANTHER" id="PTHR34819">
    <property type="entry name" value="LARGE CYSTEINE-RICH PERIPLASMIC PROTEIN OMCB"/>
    <property type="match status" value="1"/>
</dbReference>
<evidence type="ECO:0000259" key="1">
    <source>
        <dbReference type="Pfam" id="PF01345"/>
    </source>
</evidence>
<dbReference type="PANTHER" id="PTHR34819:SF3">
    <property type="entry name" value="CELL SURFACE PROTEIN"/>
    <property type="match status" value="1"/>
</dbReference>
<dbReference type="InterPro" id="IPR001434">
    <property type="entry name" value="OmcB-like_DUF11"/>
</dbReference>
<reference evidence="2 3" key="1">
    <citation type="journal article" date="2016" name="Nat. Commun.">
        <title>Thousands of microbial genomes shed light on interconnected biogeochemical processes in an aquifer system.</title>
        <authorList>
            <person name="Anantharaman K."/>
            <person name="Brown C.T."/>
            <person name="Hug L.A."/>
            <person name="Sharon I."/>
            <person name="Castelle C.J."/>
            <person name="Probst A.J."/>
            <person name="Thomas B.C."/>
            <person name="Singh A."/>
            <person name="Wilkins M.J."/>
            <person name="Karaoz U."/>
            <person name="Brodie E.L."/>
            <person name="Williams K.H."/>
            <person name="Hubbard S.S."/>
            <person name="Banfield J.F."/>
        </authorList>
    </citation>
    <scope>NUCLEOTIDE SEQUENCE [LARGE SCALE GENOMIC DNA]</scope>
</reference>
<dbReference type="AlphaFoldDB" id="A0A1F5NRY0"/>
<dbReference type="EMBL" id="MFEI01000035">
    <property type="protein sequence ID" value="OGE80302.1"/>
    <property type="molecule type" value="Genomic_DNA"/>
</dbReference>
<comment type="caution">
    <text evidence="2">The sequence shown here is derived from an EMBL/GenBank/DDBJ whole genome shotgun (WGS) entry which is preliminary data.</text>
</comment>
<gene>
    <name evidence="2" type="ORF">A2826_02370</name>
</gene>
<dbReference type="Pfam" id="PF01345">
    <property type="entry name" value="DUF11"/>
    <property type="match status" value="2"/>
</dbReference>
<dbReference type="NCBIfam" id="TIGR01451">
    <property type="entry name" value="B_ant_repeat"/>
    <property type="match status" value="2"/>
</dbReference>
<proteinExistence type="predicted"/>
<feature type="domain" description="DUF11" evidence="1">
    <location>
        <begin position="473"/>
        <end position="577"/>
    </location>
</feature>
<evidence type="ECO:0000313" key="3">
    <source>
        <dbReference type="Proteomes" id="UP000177912"/>
    </source>
</evidence>